<dbReference type="Proteomes" id="UP001356427">
    <property type="component" value="Unassembled WGS sequence"/>
</dbReference>
<dbReference type="AlphaFoldDB" id="A0AAN8MA07"/>
<dbReference type="EMBL" id="JAGTTL010000004">
    <property type="protein sequence ID" value="KAK6323057.1"/>
    <property type="molecule type" value="Genomic_DNA"/>
</dbReference>
<protein>
    <submittedName>
        <fullName evidence="1">Uncharacterized protein</fullName>
    </submittedName>
</protein>
<comment type="caution">
    <text evidence="1">The sequence shown here is derived from an EMBL/GenBank/DDBJ whole genome shotgun (WGS) entry which is preliminary data.</text>
</comment>
<keyword evidence="2" id="KW-1185">Reference proteome</keyword>
<name>A0AAN8MA07_9TELE</name>
<reference evidence="1 2" key="1">
    <citation type="submission" date="2021-04" db="EMBL/GenBank/DDBJ databases">
        <authorList>
            <person name="De Guttry C."/>
            <person name="Zahm M."/>
            <person name="Klopp C."/>
            <person name="Cabau C."/>
            <person name="Louis A."/>
            <person name="Berthelot C."/>
            <person name="Parey E."/>
            <person name="Roest Crollius H."/>
            <person name="Montfort J."/>
            <person name="Robinson-Rechavi M."/>
            <person name="Bucao C."/>
            <person name="Bouchez O."/>
            <person name="Gislard M."/>
            <person name="Lluch J."/>
            <person name="Milhes M."/>
            <person name="Lampietro C."/>
            <person name="Lopez Roques C."/>
            <person name="Donnadieu C."/>
            <person name="Braasch I."/>
            <person name="Desvignes T."/>
            <person name="Postlethwait J."/>
            <person name="Bobe J."/>
            <person name="Wedekind C."/>
            <person name="Guiguen Y."/>
        </authorList>
    </citation>
    <scope>NUCLEOTIDE SEQUENCE [LARGE SCALE GENOMIC DNA]</scope>
    <source>
        <strain evidence="1">Cs_M1</strain>
        <tissue evidence="1">Blood</tissue>
    </source>
</reference>
<evidence type="ECO:0000313" key="1">
    <source>
        <dbReference type="EMBL" id="KAK6323057.1"/>
    </source>
</evidence>
<evidence type="ECO:0000313" key="2">
    <source>
        <dbReference type="Proteomes" id="UP001356427"/>
    </source>
</evidence>
<organism evidence="1 2">
    <name type="scientific">Coregonus suidteri</name>
    <dbReference type="NCBI Taxonomy" id="861788"/>
    <lineage>
        <taxon>Eukaryota</taxon>
        <taxon>Metazoa</taxon>
        <taxon>Chordata</taxon>
        <taxon>Craniata</taxon>
        <taxon>Vertebrata</taxon>
        <taxon>Euteleostomi</taxon>
        <taxon>Actinopterygii</taxon>
        <taxon>Neopterygii</taxon>
        <taxon>Teleostei</taxon>
        <taxon>Protacanthopterygii</taxon>
        <taxon>Salmoniformes</taxon>
        <taxon>Salmonidae</taxon>
        <taxon>Coregoninae</taxon>
        <taxon>Coregonus</taxon>
    </lineage>
</organism>
<accession>A0AAN8MA07</accession>
<gene>
    <name evidence="1" type="ORF">J4Q44_G00053960</name>
</gene>
<proteinExistence type="predicted"/>
<sequence>MLVTTGGVVPQPSCTHKSTVAILGRPSVPVSELSLPLSVETSVCQRPLPLHGVSFLQSDPKPVFIIIESSNQPVQVHHVIYCGQVSVLCSAVTLGVSPVHRVVNEVKLMKT</sequence>